<keyword evidence="2" id="KW-1185">Reference proteome</keyword>
<name>A0ABR9G3P5_9GAMM</name>
<dbReference type="RefSeq" id="WP_192539871.1">
    <property type="nucleotide sequence ID" value="NZ_RRZB01000096.1"/>
</dbReference>
<evidence type="ECO:0000313" key="1">
    <source>
        <dbReference type="EMBL" id="MBE0465455.1"/>
    </source>
</evidence>
<sequence length="50" mass="5637">MKAQQSDFGGNAKAANRRHPRVPYLLVPRKTLPRATILAIPKIVQIRSAW</sequence>
<dbReference type="Proteomes" id="UP001645038">
    <property type="component" value="Unassembled WGS sequence"/>
</dbReference>
<comment type="caution">
    <text evidence="1">The sequence shown here is derived from an EMBL/GenBank/DDBJ whole genome shotgun (WGS) entry which is preliminary data.</text>
</comment>
<reference evidence="1 2" key="1">
    <citation type="submission" date="2020-07" db="EMBL/GenBank/DDBJ databases">
        <title>Halophilic bacteria isolated from french cheeses.</title>
        <authorList>
            <person name="Kothe C.I."/>
            <person name="Farah-Kraiem B."/>
            <person name="Renault P."/>
            <person name="Dridi B."/>
        </authorList>
    </citation>
    <scope>NUCLEOTIDE SEQUENCE [LARGE SCALE GENOMIC DNA]</scope>
    <source>
        <strain evidence="1 2">FME20</strain>
    </source>
</reference>
<organism evidence="1 2">
    <name type="scientific">Halomonas colorata</name>
    <dbReference type="NCBI Taxonomy" id="2742615"/>
    <lineage>
        <taxon>Bacteria</taxon>
        <taxon>Pseudomonadati</taxon>
        <taxon>Pseudomonadota</taxon>
        <taxon>Gammaproteobacteria</taxon>
        <taxon>Oceanospirillales</taxon>
        <taxon>Halomonadaceae</taxon>
        <taxon>Halomonas</taxon>
    </lineage>
</organism>
<gene>
    <name evidence="1" type="ORF">EI547_18730</name>
</gene>
<proteinExistence type="predicted"/>
<protein>
    <submittedName>
        <fullName evidence="1">Uncharacterized protein</fullName>
    </submittedName>
</protein>
<accession>A0ABR9G3P5</accession>
<evidence type="ECO:0000313" key="2">
    <source>
        <dbReference type="Proteomes" id="UP001645038"/>
    </source>
</evidence>
<dbReference type="EMBL" id="RRZB01000096">
    <property type="protein sequence ID" value="MBE0465455.1"/>
    <property type="molecule type" value="Genomic_DNA"/>
</dbReference>